<dbReference type="PANTHER" id="PTHR11406">
    <property type="entry name" value="PHOSPHOGLYCERATE KINASE"/>
    <property type="match status" value="1"/>
</dbReference>
<dbReference type="PANTHER" id="PTHR11406:SF23">
    <property type="entry name" value="PHOSPHOGLYCERATE KINASE 1, CHLOROPLASTIC-RELATED"/>
    <property type="match status" value="1"/>
</dbReference>
<evidence type="ECO:0000256" key="7">
    <source>
        <dbReference type="ARBA" id="ARBA00022777"/>
    </source>
</evidence>
<dbReference type="SUPFAM" id="SSF53748">
    <property type="entry name" value="Phosphoglycerate kinase"/>
    <property type="match status" value="1"/>
</dbReference>
<evidence type="ECO:0000313" key="14">
    <source>
        <dbReference type="EMBL" id="AFQ04126.1"/>
    </source>
</evidence>
<evidence type="ECO:0000256" key="3">
    <source>
        <dbReference type="ARBA" id="ARBA00013061"/>
    </source>
</evidence>
<evidence type="ECO:0000256" key="8">
    <source>
        <dbReference type="ARBA" id="ARBA00022840"/>
    </source>
</evidence>
<dbReference type="EMBL" id="CP003772">
    <property type="protein sequence ID" value="AFQ04126.1"/>
    <property type="molecule type" value="Genomic_DNA"/>
</dbReference>
<feature type="binding site" evidence="11">
    <location>
        <position position="123"/>
    </location>
    <ligand>
        <name>(2R)-3-phosphoglycerate</name>
        <dbReference type="ChEBI" id="CHEBI:58272"/>
    </ligand>
</feature>
<evidence type="ECO:0000256" key="12">
    <source>
        <dbReference type="PIRSR" id="PIRSR000724-2"/>
    </source>
</evidence>
<feature type="binding site" evidence="10">
    <location>
        <position position="123"/>
    </location>
    <ligand>
        <name>substrate</name>
    </ligand>
</feature>
<evidence type="ECO:0000256" key="2">
    <source>
        <dbReference type="ARBA" id="ARBA00004838"/>
    </source>
</evidence>
<dbReference type="GO" id="GO:0005524">
    <property type="term" value="F:ATP binding"/>
    <property type="evidence" value="ECO:0007669"/>
    <property type="project" value="UniProtKB-KW"/>
</dbReference>
<feature type="binding site" evidence="10 11">
    <location>
        <begin position="22"/>
        <end position="24"/>
    </location>
    <ligand>
        <name>substrate</name>
    </ligand>
</feature>
<dbReference type="KEGG" id="mgx:CM1_01820"/>
<keyword evidence="5 10" id="KW-0808">Transferase</keyword>
<comment type="catalytic activity">
    <reaction evidence="1 10 13">
        <text>(2R)-3-phosphoglycerate + ATP = (2R)-3-phospho-glyceroyl phosphate + ADP</text>
        <dbReference type="Rhea" id="RHEA:14801"/>
        <dbReference type="ChEBI" id="CHEBI:30616"/>
        <dbReference type="ChEBI" id="CHEBI:57604"/>
        <dbReference type="ChEBI" id="CHEBI:58272"/>
        <dbReference type="ChEBI" id="CHEBI:456216"/>
        <dbReference type="EC" id="2.7.2.3"/>
    </reaction>
</comment>
<keyword evidence="7 10" id="KW-0418">Kinase</keyword>
<evidence type="ECO:0000256" key="9">
    <source>
        <dbReference type="ARBA" id="ARBA00023152"/>
    </source>
</evidence>
<proteinExistence type="inferred from homology"/>
<dbReference type="PROSITE" id="PS00111">
    <property type="entry name" value="PGLYCERATE_KINASE"/>
    <property type="match status" value="1"/>
</dbReference>
<evidence type="ECO:0000256" key="4">
    <source>
        <dbReference type="ARBA" id="ARBA00016471"/>
    </source>
</evidence>
<keyword evidence="6 10" id="KW-0547">Nucleotide-binding</keyword>
<evidence type="ECO:0000313" key="15">
    <source>
        <dbReference type="Proteomes" id="UP000005254"/>
    </source>
</evidence>
<dbReference type="AlphaFoldDB" id="A0ABC7ZJI2"/>
<protein>
    <recommendedName>
        <fullName evidence="4 10">Phosphoglycerate kinase</fullName>
        <ecNumber evidence="3 10">2.7.2.3</ecNumber>
    </recommendedName>
</protein>
<dbReference type="InterPro" id="IPR015911">
    <property type="entry name" value="Phosphoglycerate_kinase_CS"/>
</dbReference>
<dbReference type="PIRSF" id="PIRSF000724">
    <property type="entry name" value="Pgk"/>
    <property type="match status" value="1"/>
</dbReference>
<dbReference type="GO" id="GO:0006096">
    <property type="term" value="P:glycolytic process"/>
    <property type="evidence" value="ECO:0007669"/>
    <property type="project" value="UniProtKB-UniRule"/>
</dbReference>
<sequence>MLNFKTLQAIDFQNKTVVLRSDFNVPMINGVISDSERILAGLDTIKFLVKKNCKIVLLSHLSRIKSLEDKLNNKKSLKPVAELLQQLLPTVKVQFSCKNTGAEVKQKVQALAFGEILLLENTRYCDVNDKGEIVKLESKNDPELAKFWASLGEIFVNDAFGTAHRKHASNAGIAKYVAKSCIGFLMEKELKNLSYLIQSPQKPFVVVLGGAKVSDKLKVVENLLKLADNILIGGGMVNTFLKAKGKATANSLVEKELIDVAKQILDKDTHNKIVLAIDQVMGSEFKDQAGITLDVSDKIQEQYQSYMSLDVGSKTIALFESYLKTAKTIFWNGPLGVFEFTNFAKGTSKIGEIIAKNKTAFSVIGGGDSAAAVKQMQLSDQFSFISTGGGASLALIGGEELVGISDIQKNS</sequence>
<comment type="caution">
    <text evidence="10">Lacks conserved residue(s) required for the propagation of feature annotation.</text>
</comment>
<feature type="binding site" evidence="10 11">
    <location>
        <begin position="60"/>
        <end position="63"/>
    </location>
    <ligand>
        <name>substrate</name>
    </ligand>
</feature>
<evidence type="ECO:0000256" key="5">
    <source>
        <dbReference type="ARBA" id="ARBA00022679"/>
    </source>
</evidence>
<dbReference type="PRINTS" id="PR00477">
    <property type="entry name" value="PHGLYCKINASE"/>
</dbReference>
<accession>A0ABC7ZJI2</accession>
<feature type="binding site" evidence="10 12">
    <location>
        <position position="216"/>
    </location>
    <ligand>
        <name>ATP</name>
        <dbReference type="ChEBI" id="CHEBI:30616"/>
    </ligand>
</feature>
<comment type="similarity">
    <text evidence="10 13">Belongs to the phosphoglycerate kinase family.</text>
</comment>
<comment type="subunit">
    <text evidence="10">Monomer.</text>
</comment>
<feature type="binding site" evidence="10">
    <location>
        <position position="37"/>
    </location>
    <ligand>
        <name>substrate</name>
    </ligand>
</feature>
<dbReference type="Proteomes" id="UP000005254">
    <property type="component" value="Chromosome"/>
</dbReference>
<comment type="pathway">
    <text evidence="2 10">Carbohydrate degradation; glycolysis; pyruvate from D-glyceraldehyde 3-phosphate: step 2/5.</text>
</comment>
<dbReference type="GO" id="GO:0004618">
    <property type="term" value="F:phosphoglycerate kinase activity"/>
    <property type="evidence" value="ECO:0007669"/>
    <property type="project" value="UniProtKB-UniRule"/>
</dbReference>
<name>A0ABC7ZJI2_MYCGT</name>
<evidence type="ECO:0000256" key="13">
    <source>
        <dbReference type="RuleBase" id="RU000532"/>
    </source>
</evidence>
<dbReference type="Gene3D" id="3.40.50.1260">
    <property type="entry name" value="Phosphoglycerate kinase, N-terminal domain"/>
    <property type="match status" value="2"/>
</dbReference>
<gene>
    <name evidence="10 14" type="primary">pgk</name>
    <name evidence="14" type="ORF">CM1_01820</name>
</gene>
<comment type="subcellular location">
    <subcellularLocation>
        <location evidence="10">Cytoplasm</location>
    </subcellularLocation>
</comment>
<feature type="binding site" evidence="11">
    <location>
        <position position="37"/>
    </location>
    <ligand>
        <name>(2R)-3-phosphoglycerate</name>
        <dbReference type="ChEBI" id="CHEBI:58272"/>
    </ligand>
</feature>
<dbReference type="RefSeq" id="WP_014894273.1">
    <property type="nucleotide sequence ID" value="NC_018497.1"/>
</dbReference>
<evidence type="ECO:0000256" key="10">
    <source>
        <dbReference type="HAMAP-Rule" id="MF_00145"/>
    </source>
</evidence>
<evidence type="ECO:0000256" key="1">
    <source>
        <dbReference type="ARBA" id="ARBA00000642"/>
    </source>
</evidence>
<reference evidence="14 15" key="1">
    <citation type="journal article" date="2012" name="J. Bacteriol.">
        <title>Draft Genome Sequences of Four Axenic Mycoplasma genitalium Strains Isolated from Denmark, Japan, and Australia.</title>
        <authorList>
            <person name="McGowin C.L."/>
            <person name="Ma L."/>
            <person name="Jensen J.S."/>
            <person name="Mancuso M.M."/>
            <person name="Hamasuna R."/>
            <person name="Adegboye D."/>
            <person name="Martin D.H."/>
        </authorList>
    </citation>
    <scope>NUCLEOTIDE SEQUENCE [LARGE SCALE GENOMIC DNA]</scope>
    <source>
        <strain evidence="14 15">M6320</strain>
    </source>
</reference>
<feature type="binding site" evidence="10 12">
    <location>
        <begin position="366"/>
        <end position="369"/>
    </location>
    <ligand>
        <name>ATP</name>
        <dbReference type="ChEBI" id="CHEBI:30616"/>
    </ligand>
</feature>
<dbReference type="GO" id="GO:0005737">
    <property type="term" value="C:cytoplasm"/>
    <property type="evidence" value="ECO:0007669"/>
    <property type="project" value="UniProtKB-SubCell"/>
</dbReference>
<keyword evidence="8 10" id="KW-0067">ATP-binding</keyword>
<feature type="binding site" evidence="10 12">
    <location>
        <position position="339"/>
    </location>
    <ligand>
        <name>ATP</name>
        <dbReference type="ChEBI" id="CHEBI:30616"/>
    </ligand>
</feature>
<dbReference type="InterPro" id="IPR015824">
    <property type="entry name" value="Phosphoglycerate_kinase_N"/>
</dbReference>
<dbReference type="InterPro" id="IPR001576">
    <property type="entry name" value="Phosphoglycerate_kinase"/>
</dbReference>
<evidence type="ECO:0000256" key="11">
    <source>
        <dbReference type="PIRSR" id="PIRSR000724-1"/>
    </source>
</evidence>
<keyword evidence="9 10" id="KW-0324">Glycolysis</keyword>
<dbReference type="EC" id="2.7.2.3" evidence="3 10"/>
<dbReference type="HAMAP" id="MF_00145">
    <property type="entry name" value="Phosphoglyc_kinase"/>
    <property type="match status" value="1"/>
</dbReference>
<dbReference type="InterPro" id="IPR036043">
    <property type="entry name" value="Phosphoglycerate_kinase_sf"/>
</dbReference>
<organism evidence="14 15">
    <name type="scientific">Mycoplasmoides genitalium M6320</name>
    <dbReference type="NCBI Taxonomy" id="662945"/>
    <lineage>
        <taxon>Bacteria</taxon>
        <taxon>Bacillati</taxon>
        <taxon>Mycoplasmatota</taxon>
        <taxon>Mycoplasmoidales</taxon>
        <taxon>Mycoplasmoidaceae</taxon>
        <taxon>Mycoplasmoides</taxon>
    </lineage>
</organism>
<keyword evidence="10" id="KW-0963">Cytoplasm</keyword>
<feature type="binding site" evidence="11">
    <location>
        <position position="165"/>
    </location>
    <ligand>
        <name>(2R)-3-phosphoglycerate</name>
        <dbReference type="ChEBI" id="CHEBI:58272"/>
    </ligand>
</feature>
<evidence type="ECO:0000256" key="6">
    <source>
        <dbReference type="ARBA" id="ARBA00022741"/>
    </source>
</evidence>
<dbReference type="Pfam" id="PF00162">
    <property type="entry name" value="PGK"/>
    <property type="match status" value="1"/>
</dbReference>
<feature type="binding site" evidence="10">
    <location>
        <position position="165"/>
    </location>
    <ligand>
        <name>substrate</name>
    </ligand>
</feature>
<dbReference type="FunFam" id="3.40.50.1260:FF:000007">
    <property type="entry name" value="Phosphoglycerate kinase"/>
    <property type="match status" value="1"/>
</dbReference>